<dbReference type="EMBL" id="KV460276">
    <property type="protein sequence ID" value="OBT92009.1"/>
    <property type="molecule type" value="Genomic_DNA"/>
</dbReference>
<dbReference type="AlphaFoldDB" id="A0A1B8G847"/>
<name>A0A1B8G847_9PEZI</name>
<sequence>MGDDYNIAIFDDDDGDDNGDDDEDLNDTRDISTQAAGRRLCNEQEANSAMLQEQYPQLENEEAYHGNATDSPLIEDICEGENVVDEDPSEEEHNFLHAERLSNHEQSDASNTYKSLQSIARLQDPEGEFADEIPNIISSDPFMPAQYIDGNRHLREIFTGIPKPNSDNDTPLPHNLCLSENSCSRLQRPTQVTFDIDSFCAYTSSLAVAKSGIE</sequence>
<reference evidence="2 3" key="1">
    <citation type="submission" date="2016-03" db="EMBL/GenBank/DDBJ databases">
        <title>Comparative genomics of Pseudogymnoascus destructans, the fungus causing white-nose syndrome of bats.</title>
        <authorList>
            <person name="Palmer J.M."/>
            <person name="Drees K.P."/>
            <person name="Foster J.T."/>
            <person name="Lindner D.L."/>
        </authorList>
    </citation>
    <scope>NUCLEOTIDE SEQUENCE [LARGE SCALE GENOMIC DNA]</scope>
    <source>
        <strain evidence="2 3">UAMH 10579</strain>
    </source>
</reference>
<reference evidence="3" key="2">
    <citation type="journal article" date="2018" name="Nat. Commun.">
        <title>Extreme sensitivity to ultraviolet light in the fungal pathogen causing white-nose syndrome of bats.</title>
        <authorList>
            <person name="Palmer J.M."/>
            <person name="Drees K.P."/>
            <person name="Foster J.T."/>
            <person name="Lindner D.L."/>
        </authorList>
    </citation>
    <scope>NUCLEOTIDE SEQUENCE [LARGE SCALE GENOMIC DNA]</scope>
    <source>
        <strain evidence="3">UAMH 10579</strain>
    </source>
</reference>
<dbReference type="RefSeq" id="XP_018125742.1">
    <property type="nucleotide sequence ID" value="XM_018279325.1"/>
</dbReference>
<feature type="region of interest" description="Disordered" evidence="1">
    <location>
        <begin position="1"/>
        <end position="33"/>
    </location>
</feature>
<keyword evidence="3" id="KW-1185">Reference proteome</keyword>
<evidence type="ECO:0000256" key="1">
    <source>
        <dbReference type="SAM" id="MobiDB-lite"/>
    </source>
</evidence>
<accession>A0A1B8G847</accession>
<gene>
    <name evidence="2" type="ORF">VE01_09918</name>
</gene>
<evidence type="ECO:0000313" key="3">
    <source>
        <dbReference type="Proteomes" id="UP000091956"/>
    </source>
</evidence>
<feature type="compositionally biased region" description="Acidic residues" evidence="1">
    <location>
        <begin position="10"/>
        <end position="25"/>
    </location>
</feature>
<evidence type="ECO:0000313" key="2">
    <source>
        <dbReference type="EMBL" id="OBT92009.1"/>
    </source>
</evidence>
<protein>
    <submittedName>
        <fullName evidence="2">Uncharacterized protein</fullName>
    </submittedName>
</protein>
<organism evidence="2 3">
    <name type="scientific">Pseudogymnoascus verrucosus</name>
    <dbReference type="NCBI Taxonomy" id="342668"/>
    <lineage>
        <taxon>Eukaryota</taxon>
        <taxon>Fungi</taxon>
        <taxon>Dikarya</taxon>
        <taxon>Ascomycota</taxon>
        <taxon>Pezizomycotina</taxon>
        <taxon>Leotiomycetes</taxon>
        <taxon>Thelebolales</taxon>
        <taxon>Thelebolaceae</taxon>
        <taxon>Pseudogymnoascus</taxon>
    </lineage>
</organism>
<dbReference type="Proteomes" id="UP000091956">
    <property type="component" value="Unassembled WGS sequence"/>
</dbReference>
<proteinExistence type="predicted"/>
<dbReference type="GeneID" id="28843304"/>